<feature type="domain" description="SusD-like N-terminal" evidence="7">
    <location>
        <begin position="35"/>
        <end position="218"/>
    </location>
</feature>
<dbReference type="InterPro" id="IPR033985">
    <property type="entry name" value="SusD-like_N"/>
</dbReference>
<evidence type="ECO:0000256" key="3">
    <source>
        <dbReference type="ARBA" id="ARBA00022729"/>
    </source>
</evidence>
<proteinExistence type="inferred from homology"/>
<gene>
    <name evidence="8" type="ORF">M666_07350</name>
</gene>
<dbReference type="KEGG" id="cbat:M666_07350"/>
<evidence type="ECO:0000313" key="9">
    <source>
        <dbReference type="Proteomes" id="UP000030786"/>
    </source>
</evidence>
<evidence type="ECO:0000256" key="2">
    <source>
        <dbReference type="ARBA" id="ARBA00006275"/>
    </source>
</evidence>
<evidence type="ECO:0000259" key="7">
    <source>
        <dbReference type="Pfam" id="PF14322"/>
    </source>
</evidence>
<reference evidence="8 9" key="1">
    <citation type="journal article" date="2014" name="Environ. Microbiol.">
        <title>Contrasting genomic patterns and infection strategies of two co-existing Bacteroidetes podovirus genera.</title>
        <authorList>
            <person name="Holmfeldt K."/>
            <person name="Howard-Varona C."/>
            <person name="Solonenko N."/>
            <person name="Sullivan M.B."/>
        </authorList>
    </citation>
    <scope>NUCLEOTIDE SEQUENCE [LARGE SCALE GENOMIC DNA]</scope>
    <source>
        <strain evidence="8 9">18</strain>
    </source>
</reference>
<dbReference type="RefSeq" id="WP_029447171.1">
    <property type="nucleotide sequence ID" value="NZ_CP009976.1"/>
</dbReference>
<keyword evidence="3" id="KW-0732">Signal</keyword>
<dbReference type="CDD" id="cd08977">
    <property type="entry name" value="SusD"/>
    <property type="match status" value="1"/>
</dbReference>
<dbReference type="GeneID" id="78060547"/>
<dbReference type="Pfam" id="PF14322">
    <property type="entry name" value="SusD-like_3"/>
    <property type="match status" value="1"/>
</dbReference>
<comment type="subcellular location">
    <subcellularLocation>
        <location evidence="1">Cell outer membrane</location>
    </subcellularLocation>
</comment>
<keyword evidence="4" id="KW-0472">Membrane</keyword>
<keyword evidence="5" id="KW-0998">Cell outer membrane</keyword>
<feature type="domain" description="RagB/SusD" evidence="6">
    <location>
        <begin position="344"/>
        <end position="507"/>
    </location>
</feature>
<accession>A0AAU8RQ21</accession>
<evidence type="ECO:0000259" key="6">
    <source>
        <dbReference type="Pfam" id="PF07980"/>
    </source>
</evidence>
<dbReference type="Proteomes" id="UP000030786">
    <property type="component" value="Chromosome"/>
</dbReference>
<name>A0AAU8RQ21_9FLAO</name>
<evidence type="ECO:0000313" key="8">
    <source>
        <dbReference type="EMBL" id="AIZ41402.1"/>
    </source>
</evidence>
<dbReference type="EMBL" id="CP009976">
    <property type="protein sequence ID" value="AIZ41402.1"/>
    <property type="molecule type" value="Genomic_DNA"/>
</dbReference>
<organism evidence="8 9">
    <name type="scientific">Cellulophaga baltica 18</name>
    <dbReference type="NCBI Taxonomy" id="1348584"/>
    <lineage>
        <taxon>Bacteria</taxon>
        <taxon>Pseudomonadati</taxon>
        <taxon>Bacteroidota</taxon>
        <taxon>Flavobacteriia</taxon>
        <taxon>Flavobacteriales</taxon>
        <taxon>Flavobacteriaceae</taxon>
        <taxon>Cellulophaga</taxon>
    </lineage>
</organism>
<comment type="similarity">
    <text evidence="2">Belongs to the SusD family.</text>
</comment>
<evidence type="ECO:0000256" key="5">
    <source>
        <dbReference type="ARBA" id="ARBA00023237"/>
    </source>
</evidence>
<dbReference type="GO" id="GO:0009279">
    <property type="term" value="C:cell outer membrane"/>
    <property type="evidence" value="ECO:0007669"/>
    <property type="project" value="UniProtKB-SubCell"/>
</dbReference>
<evidence type="ECO:0000256" key="4">
    <source>
        <dbReference type="ARBA" id="ARBA00023136"/>
    </source>
</evidence>
<dbReference type="InterPro" id="IPR012944">
    <property type="entry name" value="SusD_RagB_dom"/>
</dbReference>
<dbReference type="AlphaFoldDB" id="A0AAU8RQ21"/>
<dbReference type="PROSITE" id="PS51257">
    <property type="entry name" value="PROKAR_LIPOPROTEIN"/>
    <property type="match status" value="1"/>
</dbReference>
<protein>
    <submittedName>
        <fullName evidence="8">Glycan metabolism protein</fullName>
    </submittedName>
</protein>
<dbReference type="SUPFAM" id="SSF48452">
    <property type="entry name" value="TPR-like"/>
    <property type="match status" value="1"/>
</dbReference>
<dbReference type="Gene3D" id="1.25.40.390">
    <property type="match status" value="1"/>
</dbReference>
<sequence length="507" mass="55919">MKTYKYLFLLIGLSMVGCSDLEEDPQGLLAPESFFSSTTDIQTAVNGAYGHMIHENFWGRKLPTTLMLRSDMVAIADPAAKVERQQHDDFTVLTDNLMIDTYWPRSYQIIGAANQAIAGAELVDVADDVKNPITAQAYFVRAFMYFHLVRQFGAIPYLNAPVTDVQESKVISSTPADEVYANIIADLEFAKAWLPDTQVARSLPAKSAASSYLSLVYLTMGEWQKAYDEAKEVIDNKGIYDLELDPDYQSLFDATKIDASKEPIFVLDFNNFRDGNAGNDQLGPMSGLRGDEQYGNGGGWSIMAPALGVYTSWDAGDYRRAVSLDDTAVFDGELTSYPDFISASKDDRNVNQPYIAKYTRFPGEFANGNGRATSYNYSMMRYAEVLLIAAEAAVELGDNASATTYINEVRARARSGGSWKNTGASAVPADITGTVTVNDVLEERRLELSFEGIRWYDIARRKLGSEVFGASGFEGVKPGFDPAQDYLLPIPADEIIRNPNLTQTPGY</sequence>
<dbReference type="InterPro" id="IPR011990">
    <property type="entry name" value="TPR-like_helical_dom_sf"/>
</dbReference>
<evidence type="ECO:0000256" key="1">
    <source>
        <dbReference type="ARBA" id="ARBA00004442"/>
    </source>
</evidence>
<dbReference type="Pfam" id="PF07980">
    <property type="entry name" value="SusD_RagB"/>
    <property type="match status" value="1"/>
</dbReference>